<organism evidence="1 2">
    <name type="scientific">Tritrichomonas musculus</name>
    <dbReference type="NCBI Taxonomy" id="1915356"/>
    <lineage>
        <taxon>Eukaryota</taxon>
        <taxon>Metamonada</taxon>
        <taxon>Parabasalia</taxon>
        <taxon>Tritrichomonadida</taxon>
        <taxon>Tritrichomonadidae</taxon>
        <taxon>Tritrichomonas</taxon>
    </lineage>
</organism>
<dbReference type="EMBL" id="JAPFFF010000040">
    <property type="protein sequence ID" value="KAK8841733.1"/>
    <property type="molecule type" value="Genomic_DNA"/>
</dbReference>
<name>A0ABR2H697_9EUKA</name>
<protein>
    <recommendedName>
        <fullName evidence="3">BTB domain-containing protein</fullName>
    </recommendedName>
</protein>
<evidence type="ECO:0000313" key="2">
    <source>
        <dbReference type="Proteomes" id="UP001470230"/>
    </source>
</evidence>
<comment type="caution">
    <text evidence="1">The sequence shown here is derived from an EMBL/GenBank/DDBJ whole genome shotgun (WGS) entry which is preliminary data.</text>
</comment>
<gene>
    <name evidence="1" type="ORF">M9Y10_026678</name>
</gene>
<dbReference type="Proteomes" id="UP001470230">
    <property type="component" value="Unassembled WGS sequence"/>
</dbReference>
<accession>A0ABR2H697</accession>
<sequence>MDKVKLKFSSIFKIPFQVYKQDFTFLVNGKEFKTYQVISDLISSKISQIHLNDPTFDTFTINTQSQGDFSHILNLVKFDEISINDNESDFFYEVMEQLGHDNFEINKVEENIEYTVDNVLPLLLKKIKKHKKHSNEIEFISSHLSEVISKHCKEIFELDASTLSDILNHPKLRVKDEDEILKLVNEIYRRESSYSFLYGSVIFENVTIDSMAEFLTIFDYNDLDIGVWKSISARLEKKIYKEIKQNERYKKRAKITDFIHKENDEFNGIVKYLTDKTGGNIHDNGTISITASSFGKSNPPQNLVNLNQSNYYLTKNGQESDNYHLFGSLKAFKASNQSKNKVLFLRYTIRVVI</sequence>
<evidence type="ECO:0008006" key="3">
    <source>
        <dbReference type="Google" id="ProtNLM"/>
    </source>
</evidence>
<proteinExistence type="predicted"/>
<keyword evidence="2" id="KW-1185">Reference proteome</keyword>
<reference evidence="1 2" key="1">
    <citation type="submission" date="2024-04" db="EMBL/GenBank/DDBJ databases">
        <title>Tritrichomonas musculus Genome.</title>
        <authorList>
            <person name="Alves-Ferreira E."/>
            <person name="Grigg M."/>
            <person name="Lorenzi H."/>
            <person name="Galac M."/>
        </authorList>
    </citation>
    <scope>NUCLEOTIDE SEQUENCE [LARGE SCALE GENOMIC DNA]</scope>
    <source>
        <strain evidence="1 2">EAF2021</strain>
    </source>
</reference>
<evidence type="ECO:0000313" key="1">
    <source>
        <dbReference type="EMBL" id="KAK8841733.1"/>
    </source>
</evidence>